<keyword evidence="2" id="KW-1185">Reference proteome</keyword>
<evidence type="ECO:0000313" key="1">
    <source>
        <dbReference type="EMBL" id="SNQ61037.1"/>
    </source>
</evidence>
<dbReference type="AlphaFoldDB" id="A0A284VPD5"/>
<protein>
    <submittedName>
        <fullName evidence="1">Uncharacterized protein</fullName>
    </submittedName>
</protein>
<dbReference type="Proteomes" id="UP000218615">
    <property type="component" value="Unassembled WGS sequence"/>
</dbReference>
<organism evidence="1 2">
    <name type="scientific">Candidatus Methanoperedens nitratireducens</name>
    <dbReference type="NCBI Taxonomy" id="1392998"/>
    <lineage>
        <taxon>Archaea</taxon>
        <taxon>Methanobacteriati</taxon>
        <taxon>Methanobacteriota</taxon>
        <taxon>Stenosarchaea group</taxon>
        <taxon>Methanomicrobia</taxon>
        <taxon>Methanosarcinales</taxon>
        <taxon>ANME-2 cluster</taxon>
        <taxon>Candidatus Methanoperedentaceae</taxon>
        <taxon>Candidatus Methanoperedens</taxon>
    </lineage>
</organism>
<proteinExistence type="predicted"/>
<accession>A0A284VPD5</accession>
<evidence type="ECO:0000313" key="2">
    <source>
        <dbReference type="Proteomes" id="UP000218615"/>
    </source>
</evidence>
<reference evidence="2" key="1">
    <citation type="submission" date="2017-06" db="EMBL/GenBank/DDBJ databases">
        <authorList>
            <person name="Cremers G."/>
        </authorList>
    </citation>
    <scope>NUCLEOTIDE SEQUENCE [LARGE SCALE GENOMIC DNA]</scope>
</reference>
<gene>
    <name evidence="1" type="ORF">MNV_2200003</name>
</gene>
<name>A0A284VPD5_9EURY</name>
<sequence>MTGQTLRFINSEIQLSIRIDVSRDWIVYYMHDKVIELMLPNQINQDIFERTSARGLK</sequence>
<dbReference type="EMBL" id="FZMP01000136">
    <property type="protein sequence ID" value="SNQ61037.1"/>
    <property type="molecule type" value="Genomic_DNA"/>
</dbReference>